<organism evidence="3 4">
    <name type="scientific">Pseudoalteromonas nigrifaciens</name>
    <dbReference type="NCBI Taxonomy" id="28109"/>
    <lineage>
        <taxon>Bacteria</taxon>
        <taxon>Pseudomonadati</taxon>
        <taxon>Pseudomonadota</taxon>
        <taxon>Gammaproteobacteria</taxon>
        <taxon>Alteromonadales</taxon>
        <taxon>Pseudoalteromonadaceae</taxon>
        <taxon>Pseudoalteromonas</taxon>
    </lineage>
</organism>
<dbReference type="PROSITE" id="PS51257">
    <property type="entry name" value="PROKAR_LIPOPROTEIN"/>
    <property type="match status" value="1"/>
</dbReference>
<name>A0AAC9UGU0_9GAMM</name>
<dbReference type="KEGG" id="png:PNIG_a0913"/>
<gene>
    <name evidence="3" type="ORF">PNIG_a0913</name>
</gene>
<dbReference type="AlphaFoldDB" id="A0AAC9UGU0"/>
<sequence length="217" mass="24049">MIKQQLMRLLSISLIVLCGCSSKVKEAQHNVTTTNKVSNEVTISAEELAQLRASSQQWQQAKAGVRRLLVIEHDLKLLISQLNEVAQRESTTQSNLKQEGSNLNQDTTASEEAVNVQAKATVQPKVIQPLFALQVASVTDWIRLTQSYNEVKSKATKLLASPFIANVETAKVKGVTFYRLKIGAYKLQKNATADCDILKQHQVGCIVSNYTEQPLKL</sequence>
<dbReference type="GO" id="GO:0042834">
    <property type="term" value="F:peptidoglycan binding"/>
    <property type="evidence" value="ECO:0007669"/>
    <property type="project" value="InterPro"/>
</dbReference>
<dbReference type="EMBL" id="CP011036">
    <property type="protein sequence ID" value="ASM53154.1"/>
    <property type="molecule type" value="Genomic_DNA"/>
</dbReference>
<accession>A0AAC9UGU0</accession>
<evidence type="ECO:0000259" key="2">
    <source>
        <dbReference type="Pfam" id="PF05036"/>
    </source>
</evidence>
<feature type="domain" description="SPOR" evidence="2">
    <location>
        <begin position="133"/>
        <end position="207"/>
    </location>
</feature>
<dbReference type="Proteomes" id="UP000198329">
    <property type="component" value="Chromosome I"/>
</dbReference>
<keyword evidence="4" id="KW-1185">Reference proteome</keyword>
<evidence type="ECO:0000313" key="3">
    <source>
        <dbReference type="EMBL" id="ASM53154.1"/>
    </source>
</evidence>
<reference evidence="3 4" key="1">
    <citation type="submission" date="2015-03" db="EMBL/GenBank/DDBJ databases">
        <authorList>
            <person name="Xie B.-B."/>
            <person name="Rong J.-C."/>
            <person name="Qin Q.-L."/>
            <person name="Zhang Y.-Z."/>
        </authorList>
    </citation>
    <scope>NUCLEOTIDE SEQUENCE [LARGE SCALE GENOMIC DNA]</scope>
    <source>
        <strain evidence="3 4">KMM 661</strain>
    </source>
</reference>
<dbReference type="InterPro" id="IPR007730">
    <property type="entry name" value="SPOR-like_dom"/>
</dbReference>
<evidence type="ECO:0000256" key="1">
    <source>
        <dbReference type="SAM" id="MobiDB-lite"/>
    </source>
</evidence>
<evidence type="ECO:0000313" key="4">
    <source>
        <dbReference type="Proteomes" id="UP000198329"/>
    </source>
</evidence>
<dbReference type="RefSeq" id="WP_182684476.1">
    <property type="nucleotide sequence ID" value="NZ_JBATTA010000346.1"/>
</dbReference>
<dbReference type="Pfam" id="PF05036">
    <property type="entry name" value="SPOR"/>
    <property type="match status" value="1"/>
</dbReference>
<protein>
    <recommendedName>
        <fullName evidence="2">SPOR domain-containing protein</fullName>
    </recommendedName>
</protein>
<feature type="region of interest" description="Disordered" evidence="1">
    <location>
        <begin position="90"/>
        <end position="110"/>
    </location>
</feature>
<proteinExistence type="predicted"/>